<dbReference type="EMBL" id="JAPQFJ010000029">
    <property type="protein sequence ID" value="MCY6960463.1"/>
    <property type="molecule type" value="Genomic_DNA"/>
</dbReference>
<organism evidence="3 4">
    <name type="scientific">Clostridium brassicae</name>
    <dbReference type="NCBI Taxonomy" id="2999072"/>
    <lineage>
        <taxon>Bacteria</taxon>
        <taxon>Bacillati</taxon>
        <taxon>Bacillota</taxon>
        <taxon>Clostridia</taxon>
        <taxon>Eubacteriales</taxon>
        <taxon>Clostridiaceae</taxon>
        <taxon>Clostridium</taxon>
    </lineage>
</organism>
<accession>A0ABT4DDS0</accession>
<feature type="transmembrane region" description="Helical" evidence="1">
    <location>
        <begin position="352"/>
        <end position="372"/>
    </location>
</feature>
<dbReference type="InterPro" id="IPR050250">
    <property type="entry name" value="Macrolide_Exporter_MacB"/>
</dbReference>
<keyword evidence="1" id="KW-1133">Transmembrane helix</keyword>
<proteinExistence type="predicted"/>
<feature type="transmembrane region" description="Helical" evidence="1">
    <location>
        <begin position="327"/>
        <end position="346"/>
    </location>
</feature>
<sequence length="387" mass="44778">MFRQIKYALLDIKVYKRISIIFFIQMVVVLLLVNSCITQIITVNNGLNRLQKLKDNKAYVNRDATSNGKIDSLIADERNSVPKLKELYSYIINNNITNTYSKFEYQTSEQIEGNTIVQATANKMFFDIYDIKAVEGRMFNESDFIGNSKIIPVVVGYNLKDRYKLGEIYLERDLDTNKDINYKVIGIIEYNSSYPSLGDIGKETELNYTFFKPLNINLINNFSSMDMAISSTVVFTNNEKEVRAIEEKSVELGLFSMKYRPIQEDINKYLDYFHKKITYQIFIAFIVLFFAATSMALNLTTMISKNIREFSIHMICGAEISSIIERFLWQLLIIMSLALVPTVIVYDINISLLYTIVIACIISLLIMSIPYIKLKRTNIIELIRRND</sequence>
<keyword evidence="4" id="KW-1185">Reference proteome</keyword>
<evidence type="ECO:0000259" key="2">
    <source>
        <dbReference type="Pfam" id="PF12704"/>
    </source>
</evidence>
<reference evidence="3" key="1">
    <citation type="submission" date="2022-12" db="EMBL/GenBank/DDBJ databases">
        <title>Clostridium sp. nov., isolated from industrial wastewater.</title>
        <authorList>
            <person name="Jiayan W."/>
        </authorList>
    </citation>
    <scope>NUCLEOTIDE SEQUENCE</scope>
    <source>
        <strain evidence="3">ZC22-4</strain>
    </source>
</reference>
<dbReference type="InterPro" id="IPR025857">
    <property type="entry name" value="MacB_PCD"/>
</dbReference>
<name>A0ABT4DDS0_9CLOT</name>
<feature type="transmembrane region" description="Helical" evidence="1">
    <location>
        <begin position="277"/>
        <end position="299"/>
    </location>
</feature>
<gene>
    <name evidence="3" type="ORF">OW729_17835</name>
</gene>
<dbReference type="Proteomes" id="UP001144612">
    <property type="component" value="Unassembled WGS sequence"/>
</dbReference>
<feature type="domain" description="MacB-like periplasmic core" evidence="2">
    <location>
        <begin position="47"/>
        <end position="193"/>
    </location>
</feature>
<dbReference type="Pfam" id="PF12704">
    <property type="entry name" value="MacB_PCD"/>
    <property type="match status" value="1"/>
</dbReference>
<protein>
    <submittedName>
        <fullName evidence="3">ABC transporter permease</fullName>
    </submittedName>
</protein>
<comment type="caution">
    <text evidence="3">The sequence shown here is derived from an EMBL/GenBank/DDBJ whole genome shotgun (WGS) entry which is preliminary data.</text>
</comment>
<keyword evidence="1" id="KW-0472">Membrane</keyword>
<dbReference type="PANTHER" id="PTHR30572:SF4">
    <property type="entry name" value="ABC TRANSPORTER PERMEASE YTRF"/>
    <property type="match status" value="1"/>
</dbReference>
<evidence type="ECO:0000313" key="3">
    <source>
        <dbReference type="EMBL" id="MCY6960463.1"/>
    </source>
</evidence>
<feature type="transmembrane region" description="Helical" evidence="1">
    <location>
        <begin position="20"/>
        <end position="41"/>
    </location>
</feature>
<dbReference type="PANTHER" id="PTHR30572">
    <property type="entry name" value="MEMBRANE COMPONENT OF TRANSPORTER-RELATED"/>
    <property type="match status" value="1"/>
</dbReference>
<keyword evidence="1" id="KW-0812">Transmembrane</keyword>
<evidence type="ECO:0000313" key="4">
    <source>
        <dbReference type="Proteomes" id="UP001144612"/>
    </source>
</evidence>
<dbReference type="RefSeq" id="WP_268062900.1">
    <property type="nucleotide sequence ID" value="NZ_JAPQFJ010000029.1"/>
</dbReference>
<evidence type="ECO:0000256" key="1">
    <source>
        <dbReference type="SAM" id="Phobius"/>
    </source>
</evidence>